<name>A0ABD5UF73_9EURY</name>
<gene>
    <name evidence="2" type="ORF">ACFQEY_03325</name>
</gene>
<evidence type="ECO:0000256" key="1">
    <source>
        <dbReference type="SAM" id="MobiDB-lite"/>
    </source>
</evidence>
<dbReference type="EMBL" id="JBHSXI010000001">
    <property type="protein sequence ID" value="MFC6888089.1"/>
    <property type="molecule type" value="Genomic_DNA"/>
</dbReference>
<feature type="compositionally biased region" description="Basic and acidic residues" evidence="1">
    <location>
        <begin position="37"/>
        <end position="51"/>
    </location>
</feature>
<reference evidence="2 3" key="1">
    <citation type="journal article" date="2019" name="Int. J. Syst. Evol. Microbiol.">
        <title>The Global Catalogue of Microorganisms (GCM) 10K type strain sequencing project: providing services to taxonomists for standard genome sequencing and annotation.</title>
        <authorList>
            <consortium name="The Broad Institute Genomics Platform"/>
            <consortium name="The Broad Institute Genome Sequencing Center for Infectious Disease"/>
            <person name="Wu L."/>
            <person name="Ma J."/>
        </authorList>
    </citation>
    <scope>NUCLEOTIDE SEQUENCE [LARGE SCALE GENOMIC DNA]</scope>
    <source>
        <strain evidence="2 3">Y73</strain>
    </source>
</reference>
<dbReference type="RefSeq" id="WP_379764761.1">
    <property type="nucleotide sequence ID" value="NZ_JBHSXI010000001.1"/>
</dbReference>
<sequence>MNAENACLGCGEPFDWDDGACPECGWTRDDWVARGRHGLEKDGHGEPERGSSSDGSGGGGRSGGLGPIL</sequence>
<comment type="caution">
    <text evidence="2">The sequence shown here is derived from an EMBL/GenBank/DDBJ whole genome shotgun (WGS) entry which is preliminary data.</text>
</comment>
<evidence type="ECO:0000313" key="2">
    <source>
        <dbReference type="EMBL" id="MFC6888089.1"/>
    </source>
</evidence>
<organism evidence="2 3">
    <name type="scientific">Halorubrum trueperi</name>
    <dbReference type="NCBI Taxonomy" id="2004704"/>
    <lineage>
        <taxon>Archaea</taxon>
        <taxon>Methanobacteriati</taxon>
        <taxon>Methanobacteriota</taxon>
        <taxon>Stenosarchaea group</taxon>
        <taxon>Halobacteria</taxon>
        <taxon>Halobacteriales</taxon>
        <taxon>Haloferacaceae</taxon>
        <taxon>Halorubrum</taxon>
    </lineage>
</organism>
<dbReference type="Proteomes" id="UP001596333">
    <property type="component" value="Unassembled WGS sequence"/>
</dbReference>
<evidence type="ECO:0000313" key="3">
    <source>
        <dbReference type="Proteomes" id="UP001596333"/>
    </source>
</evidence>
<feature type="region of interest" description="Disordered" evidence="1">
    <location>
        <begin position="37"/>
        <end position="69"/>
    </location>
</feature>
<protein>
    <submittedName>
        <fullName evidence="2">Uncharacterized protein</fullName>
    </submittedName>
</protein>
<proteinExistence type="predicted"/>
<dbReference type="AlphaFoldDB" id="A0ABD5UF73"/>
<accession>A0ABD5UF73</accession>
<feature type="compositionally biased region" description="Gly residues" evidence="1">
    <location>
        <begin position="55"/>
        <end position="69"/>
    </location>
</feature>
<keyword evidence="3" id="KW-1185">Reference proteome</keyword>